<evidence type="ECO:0000313" key="2">
    <source>
        <dbReference type="EMBL" id="JAT94916.1"/>
    </source>
</evidence>
<dbReference type="InterPro" id="IPR042089">
    <property type="entry name" value="Peptidase_M13_dom_2"/>
</dbReference>
<dbReference type="Gene3D" id="3.40.390.10">
    <property type="entry name" value="Collagenase (Catalytic Domain)"/>
    <property type="match status" value="2"/>
</dbReference>
<dbReference type="EMBL" id="GFAC01004272">
    <property type="protein sequence ID" value="JAT94916.1"/>
    <property type="molecule type" value="mRNA"/>
</dbReference>
<sequence length="388" mass="42714">WIRLLRTVLNGTDVPISADDRVLVDNGRLLSALSHLVVTMSADMLDQLALWFLQLHADLRPAPPSDQAERFLACHAGVELRYGLVLVAEYTASQSNKRRRHHIAALANDVRDHMVTVIRGDPQLPREARTKLAAKIENLTMVLFPSGRLNDAWLTQLYDAFPEQAPSYVHFWLAAAQAQRSLLIGASVPSGTSGDDDRLWFLNAARDLPAEYDYWNNRLVLRPAALQAPLYYAHASNAIVYAGLGATLARLMARAFDERGIEVSSDGQLGGGWLSAAARQHLDQRMAACWEPALEATITAYAAAALKSRSDTGLRLDRVYSPMQLFFLSFCHPLCGLPAITTEGHGPKPPRERLCNQALMNTRHFSSAFGCHVGEHPMAPASICGETD</sequence>
<proteinExistence type="evidence at transcript level"/>
<dbReference type="GO" id="GO:0004222">
    <property type="term" value="F:metalloendopeptidase activity"/>
    <property type="evidence" value="ECO:0007669"/>
    <property type="project" value="InterPro"/>
</dbReference>
<dbReference type="AlphaFoldDB" id="A0A1E1X795"/>
<reference evidence="2" key="1">
    <citation type="journal article" date="2017" name="Front. Cell. Infect. Microbiol.">
        <title>The Distinct Transcriptional Response of the Midgut of Amblyomma sculptum and Amblyomma aureolatum Ticks to Rickettsia rickettsii Correlates to Their Differences in Susceptibility to Infection.</title>
        <authorList>
            <person name="Martins L.A."/>
            <person name="Galletti M.F.B.M."/>
            <person name="Ribeiro J.M."/>
            <person name="Fujita A."/>
            <person name="Costa F.B."/>
            <person name="Labruna M.B."/>
            <person name="Daffre S."/>
            <person name="Fogaca A.C."/>
        </authorList>
    </citation>
    <scope>NUCLEOTIDE SEQUENCE</scope>
</reference>
<evidence type="ECO:0000259" key="1">
    <source>
        <dbReference type="Pfam" id="PF01431"/>
    </source>
</evidence>
<dbReference type="PANTHER" id="PTHR11733">
    <property type="entry name" value="ZINC METALLOPROTEASE FAMILY M13 NEPRILYSIN-RELATED"/>
    <property type="match status" value="1"/>
</dbReference>
<dbReference type="InterPro" id="IPR018497">
    <property type="entry name" value="Peptidase_M13_C"/>
</dbReference>
<dbReference type="Gene3D" id="1.10.1380.10">
    <property type="entry name" value="Neutral endopeptidase , domain2"/>
    <property type="match status" value="1"/>
</dbReference>
<dbReference type="PANTHER" id="PTHR11733:SF241">
    <property type="entry name" value="GH26575P-RELATED"/>
    <property type="match status" value="1"/>
</dbReference>
<dbReference type="SUPFAM" id="SSF55486">
    <property type="entry name" value="Metalloproteases ('zincins'), catalytic domain"/>
    <property type="match status" value="1"/>
</dbReference>
<organism evidence="2">
    <name type="scientific">Amblyomma aureolatum</name>
    <dbReference type="NCBI Taxonomy" id="187763"/>
    <lineage>
        <taxon>Eukaryota</taxon>
        <taxon>Metazoa</taxon>
        <taxon>Ecdysozoa</taxon>
        <taxon>Arthropoda</taxon>
        <taxon>Chelicerata</taxon>
        <taxon>Arachnida</taxon>
        <taxon>Acari</taxon>
        <taxon>Parasitiformes</taxon>
        <taxon>Ixodida</taxon>
        <taxon>Ixodoidea</taxon>
        <taxon>Ixodidae</taxon>
        <taxon>Amblyomminae</taxon>
        <taxon>Amblyomma</taxon>
    </lineage>
</organism>
<dbReference type="GO" id="GO:0016485">
    <property type="term" value="P:protein processing"/>
    <property type="evidence" value="ECO:0007669"/>
    <property type="project" value="TreeGrafter"/>
</dbReference>
<accession>A0A1E1X795</accession>
<dbReference type="GO" id="GO:0005886">
    <property type="term" value="C:plasma membrane"/>
    <property type="evidence" value="ECO:0007669"/>
    <property type="project" value="TreeGrafter"/>
</dbReference>
<dbReference type="InterPro" id="IPR024079">
    <property type="entry name" value="MetalloPept_cat_dom_sf"/>
</dbReference>
<protein>
    <submittedName>
        <fullName evidence="2">Putative m13 family peptidase</fullName>
    </submittedName>
</protein>
<feature type="non-terminal residue" evidence="2">
    <location>
        <position position="1"/>
    </location>
</feature>
<name>A0A1E1X795_9ACAR</name>
<dbReference type="Pfam" id="PF01431">
    <property type="entry name" value="Peptidase_M13"/>
    <property type="match status" value="1"/>
</dbReference>
<dbReference type="InterPro" id="IPR000718">
    <property type="entry name" value="Peptidase_M13"/>
</dbReference>
<feature type="domain" description="Peptidase M13 C-terminal" evidence="1">
    <location>
        <begin position="212"/>
        <end position="280"/>
    </location>
</feature>
<dbReference type="PROSITE" id="PS51885">
    <property type="entry name" value="NEPRILYSIN"/>
    <property type="match status" value="1"/>
</dbReference>